<feature type="binding site" evidence="7">
    <location>
        <begin position="359"/>
        <end position="360"/>
    </location>
    <ligand>
        <name>FMN</name>
        <dbReference type="ChEBI" id="CHEBI:58210"/>
    </ligand>
</feature>
<evidence type="ECO:0000256" key="5">
    <source>
        <dbReference type="ARBA" id="ARBA00024042"/>
    </source>
</evidence>
<dbReference type="PROSITE" id="PS51349">
    <property type="entry name" value="FMN_HYDROXY_ACID_DH_2"/>
    <property type="match status" value="1"/>
</dbReference>
<accession>A0A1D9PYG4</accession>
<dbReference type="InterPro" id="IPR012133">
    <property type="entry name" value="Alpha-hydoxy_acid_DH_FMN"/>
</dbReference>
<dbReference type="InterPro" id="IPR037396">
    <property type="entry name" value="FMN_HAD"/>
</dbReference>
<evidence type="ECO:0000259" key="8">
    <source>
        <dbReference type="PROSITE" id="PS51349"/>
    </source>
</evidence>
<proteinExistence type="inferred from homology"/>
<feature type="binding site" evidence="7">
    <location>
        <position position="305"/>
    </location>
    <ligand>
        <name>glyoxylate</name>
        <dbReference type="ChEBI" id="CHEBI:36655"/>
    </ligand>
</feature>
<dbReference type="FunFam" id="3.20.20.70:FF:000132">
    <property type="entry name" value="FMN dependent dehydrogenase"/>
    <property type="match status" value="1"/>
</dbReference>
<dbReference type="KEGG" id="ssl:SS1G_00687"/>
<comment type="similarity">
    <text evidence="5">Belongs to the FMN-dependent alpha-hydroxy acid dehydrogenase family.</text>
</comment>
<dbReference type="GO" id="GO:0016491">
    <property type="term" value="F:oxidoreductase activity"/>
    <property type="evidence" value="ECO:0007669"/>
    <property type="project" value="UniProtKB-KW"/>
</dbReference>
<evidence type="ECO:0000256" key="6">
    <source>
        <dbReference type="PIRSR" id="PIRSR000138-1"/>
    </source>
</evidence>
<feature type="binding site" evidence="7">
    <location>
        <position position="199"/>
    </location>
    <ligand>
        <name>glyoxylate</name>
        <dbReference type="ChEBI" id="CHEBI:36655"/>
    </ligand>
</feature>
<keyword evidence="2 7" id="KW-0285">Flavoprotein</keyword>
<feature type="domain" description="FMN hydroxy acid dehydrogenase" evidence="8">
    <location>
        <begin position="32"/>
        <end position="410"/>
    </location>
</feature>
<feature type="binding site" evidence="7">
    <location>
        <position position="281"/>
    </location>
    <ligand>
        <name>FMN</name>
        <dbReference type="ChEBI" id="CHEBI:58210"/>
    </ligand>
</feature>
<feature type="binding site" evidence="7">
    <location>
        <position position="303"/>
    </location>
    <ligand>
        <name>FMN</name>
        <dbReference type="ChEBI" id="CHEBI:58210"/>
    </ligand>
</feature>
<evidence type="ECO:0000256" key="7">
    <source>
        <dbReference type="PIRSR" id="PIRSR000138-2"/>
    </source>
</evidence>
<feature type="binding site" evidence="7">
    <location>
        <position position="58"/>
    </location>
    <ligand>
        <name>glyoxylate</name>
        <dbReference type="ChEBI" id="CHEBI:36655"/>
    </ligand>
</feature>
<feature type="binding site" evidence="7">
    <location>
        <position position="190"/>
    </location>
    <ligand>
        <name>FMN</name>
        <dbReference type="ChEBI" id="CHEBI:58210"/>
    </ligand>
</feature>
<dbReference type="Pfam" id="PF01070">
    <property type="entry name" value="FMN_dh"/>
    <property type="match status" value="1"/>
</dbReference>
<keyword evidence="4" id="KW-0560">Oxidoreductase</keyword>
<dbReference type="PANTHER" id="PTHR10578">
    <property type="entry name" value="S -2-HYDROXY-ACID OXIDASE-RELATED"/>
    <property type="match status" value="1"/>
</dbReference>
<evidence type="ECO:0000313" key="10">
    <source>
        <dbReference type="Proteomes" id="UP000177798"/>
    </source>
</evidence>
<evidence type="ECO:0000256" key="4">
    <source>
        <dbReference type="ARBA" id="ARBA00023002"/>
    </source>
</evidence>
<comment type="cofactor">
    <cofactor evidence="1">
        <name>FMN</name>
        <dbReference type="ChEBI" id="CHEBI:58210"/>
    </cofactor>
</comment>
<feature type="binding site" evidence="7">
    <location>
        <position position="162"/>
    </location>
    <ligand>
        <name>FMN</name>
        <dbReference type="ChEBI" id="CHEBI:58210"/>
    </ligand>
</feature>
<feature type="binding site" evidence="7">
    <location>
        <position position="140"/>
    </location>
    <ligand>
        <name>FMN</name>
        <dbReference type="ChEBI" id="CHEBI:58210"/>
    </ligand>
</feature>
<protein>
    <recommendedName>
        <fullName evidence="8">FMN hydroxy acid dehydrogenase domain-containing protein</fullName>
    </recommendedName>
</protein>
<evidence type="ECO:0000313" key="9">
    <source>
        <dbReference type="EMBL" id="APA07740.1"/>
    </source>
</evidence>
<name>A0A1D9PYG4_SCLS1</name>
<dbReference type="SUPFAM" id="SSF51395">
    <property type="entry name" value="FMN-linked oxidoreductases"/>
    <property type="match status" value="1"/>
</dbReference>
<feature type="binding site" evidence="7">
    <location>
        <begin position="111"/>
        <end position="113"/>
    </location>
    <ligand>
        <name>FMN</name>
        <dbReference type="ChEBI" id="CHEBI:58210"/>
    </ligand>
</feature>
<organism evidence="9 10">
    <name type="scientific">Sclerotinia sclerotiorum (strain ATCC 18683 / 1980 / Ss-1)</name>
    <name type="common">White mold</name>
    <name type="synonym">Whetzelinia sclerotiorum</name>
    <dbReference type="NCBI Taxonomy" id="665079"/>
    <lineage>
        <taxon>Eukaryota</taxon>
        <taxon>Fungi</taxon>
        <taxon>Dikarya</taxon>
        <taxon>Ascomycota</taxon>
        <taxon>Pezizomycotina</taxon>
        <taxon>Leotiomycetes</taxon>
        <taxon>Helotiales</taxon>
        <taxon>Sclerotiniaceae</taxon>
        <taxon>Sclerotinia</taxon>
    </lineage>
</organism>
<evidence type="ECO:0000256" key="3">
    <source>
        <dbReference type="ARBA" id="ARBA00022643"/>
    </source>
</evidence>
<dbReference type="InterPro" id="IPR000262">
    <property type="entry name" value="FMN-dep_DH"/>
</dbReference>
<dbReference type="InterPro" id="IPR013785">
    <property type="entry name" value="Aldolase_TIM"/>
</dbReference>
<keyword evidence="3 7" id="KW-0288">FMN</keyword>
<dbReference type="OrthoDB" id="25826at2759"/>
<dbReference type="RefSeq" id="XP_001598598.1">
    <property type="nucleotide sequence ID" value="XM_001598548.1"/>
</dbReference>
<dbReference type="GO" id="GO:0010181">
    <property type="term" value="F:FMN binding"/>
    <property type="evidence" value="ECO:0007669"/>
    <property type="project" value="InterPro"/>
</dbReference>
<sequence>MSDPQNPNIKSRDSPQWALYQREMFWKDNTGEVPPFSTDPGDLEDLAKETLTKGGWYYASCNAGQSHTHLANRQAFYRHRIVPRMLVDTNNRDTKTEIFGHKVSAPIGFAPIGINKIYNPLAELPVAKVAKELNLPYCLSTAGSTSIEDVGAANGAGPRFFQLYMPHDDELTLSLLRRAYDSGFTACILTLDTSQLAWRHRDVVNSNYAFYHGQGADLGLSDPVFQKRLEEAGIDAKKQPNEAGAMWIDNVWHGRAWSWEKMPWLMEHWKKISKGKPFCLKGIQHVADAKKAVELGVDGIVVSNHAGRQVDGACASLDALEKIVNAVGDKTYIMFDSGIRGAADVFKALALGAKFVFLGRLWVWGLSIKGELGVRHVMKSLLADFDILMNVSGYQSVDQIDRDSIESLPNSAGMIAEKSKL</sequence>
<feature type="active site" description="Proton acceptor" evidence="6">
    <location>
        <position position="305"/>
    </location>
</feature>
<evidence type="ECO:0000256" key="2">
    <source>
        <dbReference type="ARBA" id="ARBA00022630"/>
    </source>
</evidence>
<dbReference type="PIRSF" id="PIRSF000138">
    <property type="entry name" value="Al-hdrx_acd_dh"/>
    <property type="match status" value="1"/>
</dbReference>
<feature type="binding site" evidence="7">
    <location>
        <position position="308"/>
    </location>
    <ligand>
        <name>glyoxylate</name>
        <dbReference type="ChEBI" id="CHEBI:36655"/>
    </ligand>
</feature>
<dbReference type="EMBL" id="CP017816">
    <property type="protein sequence ID" value="APA07740.1"/>
    <property type="molecule type" value="Genomic_DNA"/>
</dbReference>
<dbReference type="OMA" id="AGMSNTH"/>
<feature type="binding site" evidence="7">
    <location>
        <begin position="336"/>
        <end position="340"/>
    </location>
    <ligand>
        <name>FMN</name>
        <dbReference type="ChEBI" id="CHEBI:58210"/>
    </ligand>
</feature>
<evidence type="ECO:0000256" key="1">
    <source>
        <dbReference type="ARBA" id="ARBA00001917"/>
    </source>
</evidence>
<gene>
    <name evidence="9" type="ORF">sscle_03g025100</name>
</gene>
<dbReference type="PANTHER" id="PTHR10578:SF75">
    <property type="entry name" value="L-LACTATE DEHYDROGENASE (AFU_ORTHOLOGUE AFUA_4G07050)"/>
    <property type="match status" value="1"/>
</dbReference>
<feature type="binding site" evidence="7">
    <location>
        <position position="164"/>
    </location>
    <ligand>
        <name>glyoxylate</name>
        <dbReference type="ChEBI" id="CHEBI:36655"/>
    </ligand>
</feature>
<dbReference type="Proteomes" id="UP000177798">
    <property type="component" value="Chromosome 3"/>
</dbReference>
<reference evidence="10" key="1">
    <citation type="journal article" date="2017" name="Genome Biol. Evol.">
        <title>The complete genome sequence of the phytopathogenic fungus Sclerotinia sclerotiorum reveals insights into the genome architecture of broad host range pathogens.</title>
        <authorList>
            <person name="Derbyshire M."/>
            <person name="Denton-Giles M."/>
            <person name="Hegedus D."/>
            <person name="Seifbarghy S."/>
            <person name="Rollins J."/>
            <person name="van Kan J."/>
            <person name="Seidl M.F."/>
            <person name="Faino L."/>
            <person name="Mbengue M."/>
            <person name="Navaud O."/>
            <person name="Raffaele S."/>
            <person name="Hammond-Kosack K."/>
            <person name="Heard S."/>
            <person name="Oliver R."/>
        </authorList>
    </citation>
    <scope>NUCLEOTIDE SEQUENCE [LARGE SCALE GENOMIC DNA]</scope>
    <source>
        <strain evidence="10">ATCC 18683 / 1980 / Ss-1</strain>
    </source>
</reference>
<dbReference type="Gene3D" id="3.20.20.70">
    <property type="entry name" value="Aldolase class I"/>
    <property type="match status" value="1"/>
</dbReference>
<dbReference type="VEuPathDB" id="FungiDB:sscle_03g025100"/>
<dbReference type="AlphaFoldDB" id="A0A1D9PYG4"/>